<evidence type="ECO:0000313" key="2">
    <source>
        <dbReference type="Proteomes" id="UP000823388"/>
    </source>
</evidence>
<organism evidence="1 2">
    <name type="scientific">Panicum virgatum</name>
    <name type="common">Blackwell switchgrass</name>
    <dbReference type="NCBI Taxonomy" id="38727"/>
    <lineage>
        <taxon>Eukaryota</taxon>
        <taxon>Viridiplantae</taxon>
        <taxon>Streptophyta</taxon>
        <taxon>Embryophyta</taxon>
        <taxon>Tracheophyta</taxon>
        <taxon>Spermatophyta</taxon>
        <taxon>Magnoliopsida</taxon>
        <taxon>Liliopsida</taxon>
        <taxon>Poales</taxon>
        <taxon>Poaceae</taxon>
        <taxon>PACMAD clade</taxon>
        <taxon>Panicoideae</taxon>
        <taxon>Panicodae</taxon>
        <taxon>Paniceae</taxon>
        <taxon>Panicinae</taxon>
        <taxon>Panicum</taxon>
        <taxon>Panicum sect. Hiantes</taxon>
    </lineage>
</organism>
<dbReference type="AlphaFoldDB" id="A0A8T0VBL1"/>
<accession>A0A8T0VBL1</accession>
<keyword evidence="2" id="KW-1185">Reference proteome</keyword>
<gene>
    <name evidence="1" type="ORF">PVAP13_2NG085330</name>
</gene>
<proteinExistence type="predicted"/>
<sequence length="127" mass="13519">MCLVVACRTSSGLAPRSSELSTGLGRRRRPPPLLLYRQAEAHATRFACPAGRVRTASGGYFGCLSPQLHRQAEARSRVLLAGSSCGEHMPVIGAAPPSYQAAPSSQVAELLLDKLNSVALGWQCFHC</sequence>
<dbReference type="Proteomes" id="UP000823388">
    <property type="component" value="Chromosome 2N"/>
</dbReference>
<dbReference type="EMBL" id="CM029040">
    <property type="protein sequence ID" value="KAG2632138.1"/>
    <property type="molecule type" value="Genomic_DNA"/>
</dbReference>
<reference evidence="1" key="1">
    <citation type="submission" date="2020-05" db="EMBL/GenBank/DDBJ databases">
        <title>WGS assembly of Panicum virgatum.</title>
        <authorList>
            <person name="Lovell J.T."/>
            <person name="Jenkins J."/>
            <person name="Shu S."/>
            <person name="Juenger T.E."/>
            <person name="Schmutz J."/>
        </authorList>
    </citation>
    <scope>NUCLEOTIDE SEQUENCE</scope>
    <source>
        <strain evidence="1">AP13</strain>
    </source>
</reference>
<protein>
    <submittedName>
        <fullName evidence="1">Uncharacterized protein</fullName>
    </submittedName>
</protein>
<evidence type="ECO:0000313" key="1">
    <source>
        <dbReference type="EMBL" id="KAG2632138.1"/>
    </source>
</evidence>
<comment type="caution">
    <text evidence="1">The sequence shown here is derived from an EMBL/GenBank/DDBJ whole genome shotgun (WGS) entry which is preliminary data.</text>
</comment>
<name>A0A8T0VBL1_PANVG</name>